<evidence type="ECO:0000313" key="2">
    <source>
        <dbReference type="WBParaSite" id="PgR092_g034_t01"/>
    </source>
</evidence>
<reference evidence="2" key="1">
    <citation type="submission" date="2022-11" db="UniProtKB">
        <authorList>
            <consortium name="WormBaseParasite"/>
        </authorList>
    </citation>
    <scope>IDENTIFICATION</scope>
</reference>
<dbReference type="AlphaFoldDB" id="A0A915C7J0"/>
<accession>A0A915C7J0</accession>
<organism evidence="1 2">
    <name type="scientific">Parascaris univalens</name>
    <name type="common">Nematode worm</name>
    <dbReference type="NCBI Taxonomy" id="6257"/>
    <lineage>
        <taxon>Eukaryota</taxon>
        <taxon>Metazoa</taxon>
        <taxon>Ecdysozoa</taxon>
        <taxon>Nematoda</taxon>
        <taxon>Chromadorea</taxon>
        <taxon>Rhabditida</taxon>
        <taxon>Spirurina</taxon>
        <taxon>Ascaridomorpha</taxon>
        <taxon>Ascaridoidea</taxon>
        <taxon>Ascarididae</taxon>
        <taxon>Parascaris</taxon>
    </lineage>
</organism>
<name>A0A915C7J0_PARUN</name>
<dbReference type="Proteomes" id="UP000887569">
    <property type="component" value="Unplaced"/>
</dbReference>
<dbReference type="WBParaSite" id="PgR092_g034_t01">
    <property type="protein sequence ID" value="PgR092_g034_t01"/>
    <property type="gene ID" value="PgR092_g034"/>
</dbReference>
<evidence type="ECO:0000313" key="1">
    <source>
        <dbReference type="Proteomes" id="UP000887569"/>
    </source>
</evidence>
<protein>
    <submittedName>
        <fullName evidence="2">Uncharacterized protein</fullName>
    </submittedName>
</protein>
<keyword evidence="1" id="KW-1185">Reference proteome</keyword>
<sequence>MAWVDFVRCGVLIDVTTFGEEPHSTEVVGKTLKAS</sequence>
<proteinExistence type="predicted"/>